<organism evidence="1 2">
    <name type="scientific">Panagrolaimus sp. ES5</name>
    <dbReference type="NCBI Taxonomy" id="591445"/>
    <lineage>
        <taxon>Eukaryota</taxon>
        <taxon>Metazoa</taxon>
        <taxon>Ecdysozoa</taxon>
        <taxon>Nematoda</taxon>
        <taxon>Chromadorea</taxon>
        <taxon>Rhabditida</taxon>
        <taxon>Tylenchina</taxon>
        <taxon>Panagrolaimomorpha</taxon>
        <taxon>Panagrolaimoidea</taxon>
        <taxon>Panagrolaimidae</taxon>
        <taxon>Panagrolaimus</taxon>
    </lineage>
</organism>
<proteinExistence type="predicted"/>
<dbReference type="WBParaSite" id="ES5_v2.g12499.t1">
    <property type="protein sequence ID" value="ES5_v2.g12499.t1"/>
    <property type="gene ID" value="ES5_v2.g12499"/>
</dbReference>
<protein>
    <submittedName>
        <fullName evidence="2">Beta-trefoil DNA-binding domain-containing protein</fullName>
    </submittedName>
</protein>
<sequence length="343" mass="38983">MCRLSADLHLPNGSAIKGIQSGHIKVMSKGSKKTKIDPATANGSSSFIKNGSNIALFIRGPGTITRYLHCNPTGFCTSLKQWSIYKIYLVDEQTGETEFSYDSEEKFIYYQRNVLLVDTATEISLPIMKIRKCGHTENKVYKFENNSNEPVCPFHMISFEYIDTNGNLTYLGTQNNDKIGFKSLSDPSKGINNEVKWNVISADRYLYRFYPVNGLERISMLNFPIVLSINSIKVEDEWLEIKGRGFTKDIQVWFNTCPSRRTIYRSSSIITCVVPTLISYYTHCSNLRITETLTIPLYLVTVDGTIYPIPFIFVYNARNVGKIGHVKGVHEMDRNTTEQPVNL</sequence>
<dbReference type="Proteomes" id="UP000887579">
    <property type="component" value="Unplaced"/>
</dbReference>
<evidence type="ECO:0000313" key="1">
    <source>
        <dbReference type="Proteomes" id="UP000887579"/>
    </source>
</evidence>
<name>A0AC34F622_9BILA</name>
<reference evidence="2" key="1">
    <citation type="submission" date="2022-11" db="UniProtKB">
        <authorList>
            <consortium name="WormBaseParasite"/>
        </authorList>
    </citation>
    <scope>IDENTIFICATION</scope>
</reference>
<evidence type="ECO:0000313" key="2">
    <source>
        <dbReference type="WBParaSite" id="ES5_v2.g12499.t1"/>
    </source>
</evidence>
<accession>A0AC34F622</accession>